<name>A0AC34QE69_9BILA</name>
<evidence type="ECO:0000313" key="2">
    <source>
        <dbReference type="WBParaSite" id="JU765_v2.g15532.t2"/>
    </source>
</evidence>
<reference evidence="2" key="1">
    <citation type="submission" date="2022-11" db="UniProtKB">
        <authorList>
            <consortium name="WormBaseParasite"/>
        </authorList>
    </citation>
    <scope>IDENTIFICATION</scope>
</reference>
<accession>A0AC34QE69</accession>
<evidence type="ECO:0000313" key="1">
    <source>
        <dbReference type="Proteomes" id="UP000887576"/>
    </source>
</evidence>
<organism evidence="1 2">
    <name type="scientific">Panagrolaimus sp. JU765</name>
    <dbReference type="NCBI Taxonomy" id="591449"/>
    <lineage>
        <taxon>Eukaryota</taxon>
        <taxon>Metazoa</taxon>
        <taxon>Ecdysozoa</taxon>
        <taxon>Nematoda</taxon>
        <taxon>Chromadorea</taxon>
        <taxon>Rhabditida</taxon>
        <taxon>Tylenchina</taxon>
        <taxon>Panagrolaimomorpha</taxon>
        <taxon>Panagrolaimoidea</taxon>
        <taxon>Panagrolaimidae</taxon>
        <taxon>Panagrolaimus</taxon>
    </lineage>
</organism>
<dbReference type="WBParaSite" id="JU765_v2.g15532.t2">
    <property type="protein sequence ID" value="JU765_v2.g15532.t2"/>
    <property type="gene ID" value="JU765_v2.g15532"/>
</dbReference>
<sequence>MFGATFISRSLIKANVQILRQCAFIKIASPKNPKVKRVQVPSNLDELPLSKEMLTKLEQLSALRFQSVEEIESVEEDIRLAQKVFEVDTTGVEPLYSVVEEVINCPLRDDDEIEETSAKNALQNAPVVSEDFLVTPPANIPQSENPLLQSRKTKVVRDRDASLLVDFIIACFFFDGTSIPEKIPDFHRS</sequence>
<proteinExistence type="predicted"/>
<protein>
    <submittedName>
        <fullName evidence="2">Glu-AdT subunit C</fullName>
    </submittedName>
</protein>
<dbReference type="Proteomes" id="UP000887576">
    <property type="component" value="Unplaced"/>
</dbReference>